<comment type="caution">
    <text evidence="2">The sequence shown here is derived from an EMBL/GenBank/DDBJ whole genome shotgun (WGS) entry which is preliminary data.</text>
</comment>
<evidence type="ECO:0000313" key="3">
    <source>
        <dbReference type="Proteomes" id="UP000712281"/>
    </source>
</evidence>
<proteinExistence type="predicted"/>
<dbReference type="EMBL" id="QGKW02000007">
    <property type="protein sequence ID" value="KAF2620993.1"/>
    <property type="molecule type" value="Genomic_DNA"/>
</dbReference>
<reference evidence="2" key="1">
    <citation type="submission" date="2019-12" db="EMBL/GenBank/DDBJ databases">
        <title>Genome sequencing and annotation of Brassica cretica.</title>
        <authorList>
            <person name="Studholme D.J."/>
            <person name="Sarris P.F."/>
        </authorList>
    </citation>
    <scope>NUCLEOTIDE SEQUENCE</scope>
    <source>
        <strain evidence="2">PFS-001/15</strain>
        <tissue evidence="2">Leaf</tissue>
    </source>
</reference>
<evidence type="ECO:0000313" key="2">
    <source>
        <dbReference type="EMBL" id="KAF2620993.1"/>
    </source>
</evidence>
<gene>
    <name evidence="2" type="ORF">F2Q68_00039405</name>
</gene>
<dbReference type="AlphaFoldDB" id="A0A8S9MVA9"/>
<name>A0A8S9MVA9_BRACR</name>
<dbReference type="Proteomes" id="UP000712281">
    <property type="component" value="Unassembled WGS sequence"/>
</dbReference>
<organism evidence="2 3">
    <name type="scientific">Brassica cretica</name>
    <name type="common">Mustard</name>
    <dbReference type="NCBI Taxonomy" id="69181"/>
    <lineage>
        <taxon>Eukaryota</taxon>
        <taxon>Viridiplantae</taxon>
        <taxon>Streptophyta</taxon>
        <taxon>Embryophyta</taxon>
        <taxon>Tracheophyta</taxon>
        <taxon>Spermatophyta</taxon>
        <taxon>Magnoliopsida</taxon>
        <taxon>eudicotyledons</taxon>
        <taxon>Gunneridae</taxon>
        <taxon>Pentapetalae</taxon>
        <taxon>rosids</taxon>
        <taxon>malvids</taxon>
        <taxon>Brassicales</taxon>
        <taxon>Brassicaceae</taxon>
        <taxon>Brassiceae</taxon>
        <taxon>Brassica</taxon>
    </lineage>
</organism>
<evidence type="ECO:0000256" key="1">
    <source>
        <dbReference type="SAM" id="MobiDB-lite"/>
    </source>
</evidence>
<accession>A0A8S9MVA9</accession>
<sequence length="379" mass="42571">MVHSSVCKQLLTAKIHELLWFVFARRPLRFQGKNSFRCLAMDGDLSTVRLSSSFDIRYIFELAFQCHQFEVNQHPVADVMLVFLKRGQSTSQEKAVEEMKDCRSITQHWCRSRVMPEHGPSIFQDRFKPRSHTKYIPISTRSNKEELLFFSDPARLERSIRKEKHTSSIDTTSTTSINTTSTTSIDTTFTTSIDICDRATIDSSTRTSVDTNPRADMVATLVLQKDENGDLHDPGGHMCNAAGQRIDGQGTAIVEPSAATEDKVPLQRSLADLTRPSQFYITAFMATVGAFCDLKRNKMCLTNVDETVFYDPMENKKSEELISCIEMFEDPGLTTDSSREPAIPESASVDIRTSAPVDFQSSESIDNKPSESDDSQSSE</sequence>
<protein>
    <submittedName>
        <fullName evidence="2">Uncharacterized protein</fullName>
    </submittedName>
</protein>
<feature type="region of interest" description="Disordered" evidence="1">
    <location>
        <begin position="332"/>
        <end position="379"/>
    </location>
</feature>